<name>A0AAD5ICM1_ACENE</name>
<dbReference type="AlphaFoldDB" id="A0AAD5ICM1"/>
<dbReference type="Gene3D" id="3.40.50.720">
    <property type="entry name" value="NAD(P)-binding Rossmann-like Domain"/>
    <property type="match status" value="1"/>
</dbReference>
<accession>A0AAD5ICM1</accession>
<reference evidence="3" key="1">
    <citation type="journal article" date="2022" name="Plant J.">
        <title>Strategies of tolerance reflected in two North American maple genomes.</title>
        <authorList>
            <person name="McEvoy S.L."/>
            <person name="Sezen U.U."/>
            <person name="Trouern-Trend A."/>
            <person name="McMahon S.M."/>
            <person name="Schaberg P.G."/>
            <person name="Yang J."/>
            <person name="Wegrzyn J.L."/>
            <person name="Swenson N.G."/>
        </authorList>
    </citation>
    <scope>NUCLEOTIDE SEQUENCE</scope>
    <source>
        <strain evidence="3">91603</strain>
    </source>
</reference>
<evidence type="ECO:0000313" key="3">
    <source>
        <dbReference type="EMBL" id="KAI9159841.1"/>
    </source>
</evidence>
<dbReference type="Pfam" id="PF00107">
    <property type="entry name" value="ADH_zinc_N"/>
    <property type="match status" value="1"/>
</dbReference>
<evidence type="ECO:0000256" key="1">
    <source>
        <dbReference type="SAM" id="MobiDB-lite"/>
    </source>
</evidence>
<reference evidence="3" key="2">
    <citation type="submission" date="2023-02" db="EMBL/GenBank/DDBJ databases">
        <authorList>
            <person name="Swenson N.G."/>
            <person name="Wegrzyn J.L."/>
            <person name="Mcevoy S.L."/>
        </authorList>
    </citation>
    <scope>NUCLEOTIDE SEQUENCE</scope>
    <source>
        <strain evidence="3">91603</strain>
        <tissue evidence="3">Leaf</tissue>
    </source>
</reference>
<evidence type="ECO:0000259" key="2">
    <source>
        <dbReference type="Pfam" id="PF00107"/>
    </source>
</evidence>
<dbReference type="InterPro" id="IPR045010">
    <property type="entry name" value="MDR_fam"/>
</dbReference>
<proteinExistence type="predicted"/>
<dbReference type="SUPFAM" id="SSF51735">
    <property type="entry name" value="NAD(P)-binding Rossmann-fold domains"/>
    <property type="match status" value="1"/>
</dbReference>
<dbReference type="PANTHER" id="PTHR43205">
    <property type="entry name" value="PROSTAGLANDIN REDUCTASE"/>
    <property type="match status" value="1"/>
</dbReference>
<dbReference type="InterPro" id="IPR013149">
    <property type="entry name" value="ADH-like_C"/>
</dbReference>
<feature type="compositionally biased region" description="Polar residues" evidence="1">
    <location>
        <begin position="1"/>
        <end position="17"/>
    </location>
</feature>
<protein>
    <recommendedName>
        <fullName evidence="2">Alcohol dehydrogenase-like C-terminal domain-containing protein</fullName>
    </recommendedName>
</protein>
<keyword evidence="4" id="KW-1185">Reference proteome</keyword>
<sequence>MPPLQSHQSPSQLTSLLIWTPSPPPTKRSDSIKQTEDQEPVDCQINGRDRINGKGKGKQLVKCMSCQSEKWFFPEGIDIYFENVGGKLLDAVLQIMRVNGRIAVSGLLSQYNLEQPDGIQNLMYLVFRRIRMQGFVVFDYCSMYPKFLDMVLPYVREEKLVYVEDITEGILHGPAALLATWFLPCWLAMVLEVFGVGDSGDDNWCLAEAVAVVVLCATDGSSGRVGK</sequence>
<organism evidence="3 4">
    <name type="scientific">Acer negundo</name>
    <name type="common">Box elder</name>
    <dbReference type="NCBI Taxonomy" id="4023"/>
    <lineage>
        <taxon>Eukaryota</taxon>
        <taxon>Viridiplantae</taxon>
        <taxon>Streptophyta</taxon>
        <taxon>Embryophyta</taxon>
        <taxon>Tracheophyta</taxon>
        <taxon>Spermatophyta</taxon>
        <taxon>Magnoliopsida</taxon>
        <taxon>eudicotyledons</taxon>
        <taxon>Gunneridae</taxon>
        <taxon>Pentapetalae</taxon>
        <taxon>rosids</taxon>
        <taxon>malvids</taxon>
        <taxon>Sapindales</taxon>
        <taxon>Sapindaceae</taxon>
        <taxon>Hippocastanoideae</taxon>
        <taxon>Acereae</taxon>
        <taxon>Acer</taxon>
    </lineage>
</organism>
<comment type="caution">
    <text evidence="3">The sequence shown here is derived from an EMBL/GenBank/DDBJ whole genome shotgun (WGS) entry which is preliminary data.</text>
</comment>
<dbReference type="InterPro" id="IPR036291">
    <property type="entry name" value="NAD(P)-bd_dom_sf"/>
</dbReference>
<gene>
    <name evidence="3" type="ORF">LWI28_002412</name>
</gene>
<dbReference type="EMBL" id="JAJSOW010000106">
    <property type="protein sequence ID" value="KAI9159841.1"/>
    <property type="molecule type" value="Genomic_DNA"/>
</dbReference>
<dbReference type="PANTHER" id="PTHR43205:SF7">
    <property type="entry name" value="PROSTAGLANDIN REDUCTASE 1"/>
    <property type="match status" value="1"/>
</dbReference>
<dbReference type="GO" id="GO:0032440">
    <property type="term" value="F:2-alkenal reductase [NAD(P)H] activity"/>
    <property type="evidence" value="ECO:0007669"/>
    <property type="project" value="TreeGrafter"/>
</dbReference>
<feature type="compositionally biased region" description="Basic and acidic residues" evidence="1">
    <location>
        <begin position="27"/>
        <end position="36"/>
    </location>
</feature>
<evidence type="ECO:0000313" key="4">
    <source>
        <dbReference type="Proteomes" id="UP001064489"/>
    </source>
</evidence>
<feature type="region of interest" description="Disordered" evidence="1">
    <location>
        <begin position="1"/>
        <end position="39"/>
    </location>
</feature>
<dbReference type="Proteomes" id="UP001064489">
    <property type="component" value="Chromosome 2"/>
</dbReference>
<feature type="domain" description="Alcohol dehydrogenase-like C-terminal" evidence="2">
    <location>
        <begin position="74"/>
        <end position="150"/>
    </location>
</feature>